<evidence type="ECO:0000313" key="3">
    <source>
        <dbReference type="Proteomes" id="UP000029990"/>
    </source>
</evidence>
<name>A0ABR4XIL3_9MICO</name>
<organism evidence="2 3">
    <name type="scientific">Knoellia flava TL1</name>
    <dbReference type="NCBI Taxonomy" id="1385518"/>
    <lineage>
        <taxon>Bacteria</taxon>
        <taxon>Bacillati</taxon>
        <taxon>Actinomycetota</taxon>
        <taxon>Actinomycetes</taxon>
        <taxon>Micrococcales</taxon>
        <taxon>Intrasporangiaceae</taxon>
        <taxon>Knoellia</taxon>
    </lineage>
</organism>
<sequence>MGVVPPVAQRADGIKAAVSKAGPVTGLAGRLGKGDGEPPKDPPKTGEPPKDPPKGEDPPKEPEKKDPPKDPKLGRIGRLDRMGRVLADKDVATPPKPPKGLADGSLVQDRVGRL</sequence>
<accession>A0ABR4XIL3</accession>
<protein>
    <submittedName>
        <fullName evidence="2">Uncharacterized protein</fullName>
    </submittedName>
</protein>
<dbReference type="Proteomes" id="UP000029990">
    <property type="component" value="Unassembled WGS sequence"/>
</dbReference>
<feature type="region of interest" description="Disordered" evidence="1">
    <location>
        <begin position="1"/>
        <end position="114"/>
    </location>
</feature>
<reference evidence="2 3" key="1">
    <citation type="submission" date="2013-08" db="EMBL/GenBank/DDBJ databases">
        <title>The genome sequence of Knoellia flava.</title>
        <authorList>
            <person name="Zhu W."/>
            <person name="Wang G."/>
        </authorList>
    </citation>
    <scope>NUCLEOTIDE SEQUENCE [LARGE SCALE GENOMIC DNA]</scope>
    <source>
        <strain evidence="2 3">TL1</strain>
    </source>
</reference>
<evidence type="ECO:0000256" key="1">
    <source>
        <dbReference type="SAM" id="MobiDB-lite"/>
    </source>
</evidence>
<gene>
    <name evidence="2" type="ORF">N798_04445</name>
</gene>
<proteinExistence type="predicted"/>
<feature type="compositionally biased region" description="Basic and acidic residues" evidence="1">
    <location>
        <begin position="32"/>
        <end position="91"/>
    </location>
</feature>
<comment type="caution">
    <text evidence="2">The sequence shown here is derived from an EMBL/GenBank/DDBJ whole genome shotgun (WGS) entry which is preliminary data.</text>
</comment>
<evidence type="ECO:0000313" key="2">
    <source>
        <dbReference type="EMBL" id="KGN35164.1"/>
    </source>
</evidence>
<keyword evidence="3" id="KW-1185">Reference proteome</keyword>
<dbReference type="EMBL" id="AVPI01000008">
    <property type="protein sequence ID" value="KGN35164.1"/>
    <property type="molecule type" value="Genomic_DNA"/>
</dbReference>